<accession>A0A329MLV0</accession>
<reference evidence="2 3" key="1">
    <citation type="journal article" date="2009" name="Int. J. Syst. Evol. Microbiol.">
        <title>Paenibacillus contaminans sp. nov., isolated from a contaminated laboratory plate.</title>
        <authorList>
            <person name="Chou J.H."/>
            <person name="Lee J.H."/>
            <person name="Lin M.C."/>
            <person name="Chang P.S."/>
            <person name="Arun A.B."/>
            <person name="Young C.C."/>
            <person name="Chen W.M."/>
        </authorList>
    </citation>
    <scope>NUCLEOTIDE SEQUENCE [LARGE SCALE GENOMIC DNA]</scope>
    <source>
        <strain evidence="2 3">CKOBP-6</strain>
    </source>
</reference>
<protein>
    <recommendedName>
        <fullName evidence="4">Bacterial Ig-like domain-containing protein</fullName>
    </recommendedName>
</protein>
<dbReference type="Proteomes" id="UP000250369">
    <property type="component" value="Unassembled WGS sequence"/>
</dbReference>
<name>A0A329MLV0_9BACL</name>
<dbReference type="EMBL" id="QMFB01000007">
    <property type="protein sequence ID" value="RAV20764.1"/>
    <property type="molecule type" value="Genomic_DNA"/>
</dbReference>
<organism evidence="2 3">
    <name type="scientific">Paenibacillus contaminans</name>
    <dbReference type="NCBI Taxonomy" id="450362"/>
    <lineage>
        <taxon>Bacteria</taxon>
        <taxon>Bacillati</taxon>
        <taxon>Bacillota</taxon>
        <taxon>Bacilli</taxon>
        <taxon>Bacillales</taxon>
        <taxon>Paenibacillaceae</taxon>
        <taxon>Paenibacillus</taxon>
    </lineage>
</organism>
<comment type="caution">
    <text evidence="2">The sequence shown here is derived from an EMBL/GenBank/DDBJ whole genome shotgun (WGS) entry which is preliminary data.</text>
</comment>
<dbReference type="OrthoDB" id="1933432at2"/>
<feature type="signal peptide" evidence="1">
    <location>
        <begin position="1"/>
        <end position="27"/>
    </location>
</feature>
<dbReference type="RefSeq" id="WP_113031623.1">
    <property type="nucleotide sequence ID" value="NZ_QMFB01000007.1"/>
</dbReference>
<evidence type="ECO:0000256" key="1">
    <source>
        <dbReference type="SAM" id="SignalP"/>
    </source>
</evidence>
<sequence>MKRKLTWRTWALALSIFLMLGMLPISAAANTVEPLAGEPLATAPGSATKNDWSWMTVNGTKNNTTVVYFADSEWYVVGFNGGGVAAAPGAITLFSVNGFGANAKFNHSTVGVQNQYMTSNLRTELTTGTRFTAIDERERSVMVSRLLDGVAGTQPTDPLWALSTDEANSLDTDLRIDNTGWGLRSAGANNYSAMVVNKVNQMISTYVTTAFAVRPAFHLNLSSVVFTSAAEGGKPAAAGQELSVAAASVGKAKLTMVDRNTDNLNLTVTQEVYSGIERNTYAPGSTVEIAYSDAKTGANKYVSCVIMDSNARITHYGKLSDKASGTATFTVPALADGSYTIKLFNEEANGDKKTDYASEPVEMIMTVAKPVETSFNVTLPTGTGYTASVKSGSSSPVDRDGSYSFKVELDPEYNLSVITVKANNKTLTPDGNGVYTVSNITEHQIITVTGVKHNSTITATAKLNIQKDDAGWSGHGKNFTLKLSTDETKTARMTGTDGTVKASVPIGTWKIYEGSAYTGMTITIDSTGGTATLNYYTVKFFVIDADTSK</sequence>
<evidence type="ECO:0000313" key="3">
    <source>
        <dbReference type="Proteomes" id="UP000250369"/>
    </source>
</evidence>
<dbReference type="AlphaFoldDB" id="A0A329MLV0"/>
<evidence type="ECO:0008006" key="4">
    <source>
        <dbReference type="Google" id="ProtNLM"/>
    </source>
</evidence>
<gene>
    <name evidence="2" type="ORF">DQG23_14790</name>
</gene>
<feature type="chain" id="PRO_5038837961" description="Bacterial Ig-like domain-containing protein" evidence="1">
    <location>
        <begin position="28"/>
        <end position="549"/>
    </location>
</feature>
<keyword evidence="3" id="KW-1185">Reference proteome</keyword>
<keyword evidence="1" id="KW-0732">Signal</keyword>
<proteinExistence type="predicted"/>
<evidence type="ECO:0000313" key="2">
    <source>
        <dbReference type="EMBL" id="RAV20764.1"/>
    </source>
</evidence>